<dbReference type="STRING" id="1965070.A0A443RQW3"/>
<feature type="coiled-coil region" evidence="1">
    <location>
        <begin position="505"/>
        <end position="532"/>
    </location>
</feature>
<feature type="region of interest" description="Disordered" evidence="2">
    <location>
        <begin position="586"/>
        <end position="611"/>
    </location>
</feature>
<proteinExistence type="predicted"/>
<name>A0A443RQW3_9ACAR</name>
<feature type="compositionally biased region" description="Acidic residues" evidence="2">
    <location>
        <begin position="483"/>
        <end position="493"/>
    </location>
</feature>
<evidence type="ECO:0000256" key="1">
    <source>
        <dbReference type="SAM" id="Coils"/>
    </source>
</evidence>
<organism evidence="3 4">
    <name type="scientific">Dinothrombium tinctorium</name>
    <dbReference type="NCBI Taxonomy" id="1965070"/>
    <lineage>
        <taxon>Eukaryota</taxon>
        <taxon>Metazoa</taxon>
        <taxon>Ecdysozoa</taxon>
        <taxon>Arthropoda</taxon>
        <taxon>Chelicerata</taxon>
        <taxon>Arachnida</taxon>
        <taxon>Acari</taxon>
        <taxon>Acariformes</taxon>
        <taxon>Trombidiformes</taxon>
        <taxon>Prostigmata</taxon>
        <taxon>Anystina</taxon>
        <taxon>Parasitengona</taxon>
        <taxon>Trombidioidea</taxon>
        <taxon>Trombidiidae</taxon>
        <taxon>Dinothrombium</taxon>
    </lineage>
</organism>
<dbReference type="Pfam" id="PF07093">
    <property type="entry name" value="SGT1"/>
    <property type="match status" value="1"/>
</dbReference>
<keyword evidence="4" id="KW-1185">Reference proteome</keyword>
<keyword evidence="1" id="KW-0175">Coiled coil</keyword>
<dbReference type="InterPro" id="IPR010770">
    <property type="entry name" value="Ecd"/>
</dbReference>
<comment type="caution">
    <text evidence="3">The sequence shown here is derived from an EMBL/GenBank/DDBJ whole genome shotgun (WGS) entry which is preliminary data.</text>
</comment>
<evidence type="ECO:0000256" key="2">
    <source>
        <dbReference type="SAM" id="MobiDB-lite"/>
    </source>
</evidence>
<feature type="compositionally biased region" description="Low complexity" evidence="2">
    <location>
        <begin position="469"/>
        <end position="482"/>
    </location>
</feature>
<evidence type="ECO:0000313" key="3">
    <source>
        <dbReference type="EMBL" id="RWS17674.1"/>
    </source>
</evidence>
<sequence length="611" mass="69335">MADKRLDENTVKYSLFINVKRTDEASIGEQLNNYINDAYGKLALYLTDYIWQNSPFCLKAVSDSIEGAHIEGYTTFDDNVDDEWFIVFLLVELSKRDPDLVVKIEDSDGEFLLIETADYLPKWLTPETSVNRVFIHKGELHVIPPSDESKKNEMPTIEEAVNIVVESKHKARCYIPAAVVALLEDDPSLISHAVRAFYTRDSIDLRACRAMKYFPPENRVMRNVTMTRCLYSQLISQKYNPDPKVGWNIPPPNSPDFKAYDLGMKIASGFEILVSSCNKPTEVPNNNVVFESNAWKQFISSLEKNGYFKDLLKGSKGHEELLKQAQTYFSNLVTQEKLEINYMNSRKYVGSKILKSLKTLDVDFDQLKREEESLEPEDSDEWMSIKPEELDEILKRTFRVSEKRELGDLAASIPKAMKRFVNYEKSGVEGAELPKKKNDINDLTEKVTFDSNAFGEALHSILNLQVPQSDTDSSSSGMSDYNSSDEDSLDSDDDEMQLLDQDSQRRNKEKEMETEEATINDMKRYMEAMDKELAKTNVGLSFEKKAKPPLAVVEDDSDDSDYTPVDVDLNALKNILESYQSQGGLPGPASNILSSMGVHLPQNDDSNSDKK</sequence>
<dbReference type="AlphaFoldDB" id="A0A443RQW3"/>
<dbReference type="GO" id="GO:0005634">
    <property type="term" value="C:nucleus"/>
    <property type="evidence" value="ECO:0007669"/>
    <property type="project" value="TreeGrafter"/>
</dbReference>
<evidence type="ECO:0000313" key="4">
    <source>
        <dbReference type="Proteomes" id="UP000285301"/>
    </source>
</evidence>
<accession>A0A443RQW3</accession>
<protein>
    <submittedName>
        <fullName evidence="3">Protein SGT1-like isoform X2</fullName>
    </submittedName>
</protein>
<dbReference type="PANTHER" id="PTHR13060:SF0">
    <property type="entry name" value="PROTEIN ECDYSONELESS HOMOLOG"/>
    <property type="match status" value="1"/>
</dbReference>
<dbReference type="PANTHER" id="PTHR13060">
    <property type="entry name" value="SGT1 PROTEIN HSGT1 SUPPRESSOR OF GCR2"/>
    <property type="match status" value="1"/>
</dbReference>
<dbReference type="OrthoDB" id="27237at2759"/>
<dbReference type="Proteomes" id="UP000285301">
    <property type="component" value="Unassembled WGS sequence"/>
</dbReference>
<reference evidence="3 4" key="1">
    <citation type="journal article" date="2018" name="Gigascience">
        <title>Genomes of trombidid mites reveal novel predicted allergens and laterally-transferred genes associated with secondary metabolism.</title>
        <authorList>
            <person name="Dong X."/>
            <person name="Chaisiri K."/>
            <person name="Xia D."/>
            <person name="Armstrong S.D."/>
            <person name="Fang Y."/>
            <person name="Donnelly M.J."/>
            <person name="Kadowaki T."/>
            <person name="McGarry J.W."/>
            <person name="Darby A.C."/>
            <person name="Makepeace B.L."/>
        </authorList>
    </citation>
    <scope>NUCLEOTIDE SEQUENCE [LARGE SCALE GENOMIC DNA]</scope>
    <source>
        <strain evidence="3">UoL-WK</strain>
    </source>
</reference>
<gene>
    <name evidence="3" type="ORF">B4U79_03489</name>
</gene>
<feature type="region of interest" description="Disordered" evidence="2">
    <location>
        <begin position="466"/>
        <end position="493"/>
    </location>
</feature>
<dbReference type="EMBL" id="NCKU01000048">
    <property type="protein sequence ID" value="RWS17674.1"/>
    <property type="molecule type" value="Genomic_DNA"/>
</dbReference>